<feature type="transmembrane region" description="Helical" evidence="6">
    <location>
        <begin position="205"/>
        <end position="227"/>
    </location>
</feature>
<accession>A0A1Y2DQ49</accession>
<keyword evidence="4 6" id="KW-0472">Membrane</keyword>
<dbReference type="RefSeq" id="XP_040713012.1">
    <property type="nucleotide sequence ID" value="XM_040862330.1"/>
</dbReference>
<keyword evidence="3 6" id="KW-1133">Transmembrane helix</keyword>
<feature type="transmembrane region" description="Helical" evidence="6">
    <location>
        <begin position="32"/>
        <end position="49"/>
    </location>
</feature>
<feature type="domain" description="Rhodopsin" evidence="7">
    <location>
        <begin position="49"/>
        <end position="296"/>
    </location>
</feature>
<proteinExistence type="inferred from homology"/>
<dbReference type="GO" id="GO:0016020">
    <property type="term" value="C:membrane"/>
    <property type="evidence" value="ECO:0007669"/>
    <property type="project" value="UniProtKB-SubCell"/>
</dbReference>
<evidence type="ECO:0000256" key="6">
    <source>
        <dbReference type="SAM" id="Phobius"/>
    </source>
</evidence>
<evidence type="ECO:0000256" key="1">
    <source>
        <dbReference type="ARBA" id="ARBA00004141"/>
    </source>
</evidence>
<comment type="similarity">
    <text evidence="5">Belongs to the SAT4 family.</text>
</comment>
<dbReference type="InterPro" id="IPR052337">
    <property type="entry name" value="SAT4-like"/>
</dbReference>
<evidence type="ECO:0000313" key="8">
    <source>
        <dbReference type="EMBL" id="ORY60785.1"/>
    </source>
</evidence>
<name>A0A1Y2DQ49_9PEZI</name>
<evidence type="ECO:0000256" key="5">
    <source>
        <dbReference type="ARBA" id="ARBA00038359"/>
    </source>
</evidence>
<dbReference type="PANTHER" id="PTHR33048">
    <property type="entry name" value="PTH11-LIKE INTEGRAL MEMBRANE PROTEIN (AFU_ORTHOLOGUE AFUA_5G11245)"/>
    <property type="match status" value="1"/>
</dbReference>
<evidence type="ECO:0000256" key="2">
    <source>
        <dbReference type="ARBA" id="ARBA00022692"/>
    </source>
</evidence>
<organism evidence="8 9">
    <name type="scientific">Pseudomassariella vexata</name>
    <dbReference type="NCBI Taxonomy" id="1141098"/>
    <lineage>
        <taxon>Eukaryota</taxon>
        <taxon>Fungi</taxon>
        <taxon>Dikarya</taxon>
        <taxon>Ascomycota</taxon>
        <taxon>Pezizomycotina</taxon>
        <taxon>Sordariomycetes</taxon>
        <taxon>Xylariomycetidae</taxon>
        <taxon>Amphisphaeriales</taxon>
        <taxon>Pseudomassariaceae</taxon>
        <taxon>Pseudomassariella</taxon>
    </lineage>
</organism>
<gene>
    <name evidence="8" type="ORF">BCR38DRAFT_459768</name>
</gene>
<dbReference type="EMBL" id="MCFJ01000011">
    <property type="protein sequence ID" value="ORY60785.1"/>
    <property type="molecule type" value="Genomic_DNA"/>
</dbReference>
<dbReference type="OrthoDB" id="5278984at2759"/>
<evidence type="ECO:0000259" key="7">
    <source>
        <dbReference type="Pfam" id="PF20684"/>
    </source>
</evidence>
<protein>
    <recommendedName>
        <fullName evidence="7">Rhodopsin domain-containing protein</fullName>
    </recommendedName>
</protein>
<comment type="subcellular location">
    <subcellularLocation>
        <location evidence="1">Membrane</location>
        <topology evidence="1">Multi-pass membrane protein</topology>
    </subcellularLocation>
</comment>
<evidence type="ECO:0000256" key="3">
    <source>
        <dbReference type="ARBA" id="ARBA00022989"/>
    </source>
</evidence>
<evidence type="ECO:0000256" key="4">
    <source>
        <dbReference type="ARBA" id="ARBA00023136"/>
    </source>
</evidence>
<keyword evidence="9" id="KW-1185">Reference proteome</keyword>
<feature type="transmembrane region" description="Helical" evidence="6">
    <location>
        <begin position="61"/>
        <end position="83"/>
    </location>
</feature>
<dbReference type="InParanoid" id="A0A1Y2DQ49"/>
<dbReference type="Pfam" id="PF20684">
    <property type="entry name" value="Fung_rhodopsin"/>
    <property type="match status" value="1"/>
</dbReference>
<dbReference type="GeneID" id="63778542"/>
<reference evidence="8 9" key="1">
    <citation type="submission" date="2016-07" db="EMBL/GenBank/DDBJ databases">
        <title>Pervasive Adenine N6-methylation of Active Genes in Fungi.</title>
        <authorList>
            <consortium name="DOE Joint Genome Institute"/>
            <person name="Mondo S.J."/>
            <person name="Dannebaum R.O."/>
            <person name="Kuo R.C."/>
            <person name="Labutti K."/>
            <person name="Haridas S."/>
            <person name="Kuo A."/>
            <person name="Salamov A."/>
            <person name="Ahrendt S.R."/>
            <person name="Lipzen A."/>
            <person name="Sullivan W."/>
            <person name="Andreopoulos W.B."/>
            <person name="Clum A."/>
            <person name="Lindquist E."/>
            <person name="Daum C."/>
            <person name="Ramamoorthy G.K."/>
            <person name="Gryganskyi A."/>
            <person name="Culley D."/>
            <person name="Magnuson J.K."/>
            <person name="James T.Y."/>
            <person name="O'Malley M.A."/>
            <person name="Stajich J.E."/>
            <person name="Spatafora J.W."/>
            <person name="Visel A."/>
            <person name="Grigoriev I.V."/>
        </authorList>
    </citation>
    <scope>NUCLEOTIDE SEQUENCE [LARGE SCALE GENOMIC DNA]</scope>
    <source>
        <strain evidence="8 9">CBS 129021</strain>
    </source>
</reference>
<feature type="transmembrane region" description="Helical" evidence="6">
    <location>
        <begin position="234"/>
        <end position="256"/>
    </location>
</feature>
<sequence>MVITVVDAAIAAGRVPNNTSADYLNESRDRETIIIIFFVYGLTFVFVNFRIWSRVFLIKRFGLDDGLAVLSLILTIPFLVISYKLTEIGSTRHYAYLQYVMSEDDVGHNQSWDVLGHIFYTTVMLLCRLSGLAFYYDICSSHPGFLLSMKILAGILVTTYIPQLFVFIFHCVPISGLRWPYEFQPEWAATRCIPWGVVYRINSSLSFVCDVLLFILPVSMLHSLYLSRRRKIQLACVILPGIFVIGISAARLILITQCQWDADHSWEYGPLLAVEVSEIGFTLIALSIPGIKPLFDKMVLHKDLHGSSWSISQRRRIITFRPRGSKKRHHEGV</sequence>
<evidence type="ECO:0000313" key="9">
    <source>
        <dbReference type="Proteomes" id="UP000193689"/>
    </source>
</evidence>
<feature type="transmembrane region" description="Helical" evidence="6">
    <location>
        <begin position="118"/>
        <end position="139"/>
    </location>
</feature>
<comment type="caution">
    <text evidence="8">The sequence shown here is derived from an EMBL/GenBank/DDBJ whole genome shotgun (WGS) entry which is preliminary data.</text>
</comment>
<feature type="transmembrane region" description="Helical" evidence="6">
    <location>
        <begin position="151"/>
        <end position="175"/>
    </location>
</feature>
<dbReference type="Proteomes" id="UP000193689">
    <property type="component" value="Unassembled WGS sequence"/>
</dbReference>
<dbReference type="PANTHER" id="PTHR33048:SF47">
    <property type="entry name" value="INTEGRAL MEMBRANE PROTEIN-RELATED"/>
    <property type="match status" value="1"/>
</dbReference>
<dbReference type="AlphaFoldDB" id="A0A1Y2DQ49"/>
<dbReference type="InterPro" id="IPR049326">
    <property type="entry name" value="Rhodopsin_dom_fungi"/>
</dbReference>
<keyword evidence="2 6" id="KW-0812">Transmembrane</keyword>